<dbReference type="PROSITE" id="PS51543">
    <property type="entry name" value="FYRC"/>
    <property type="match status" value="1"/>
</dbReference>
<dbReference type="Pfam" id="PF05965">
    <property type="entry name" value="FYRC"/>
    <property type="match status" value="1"/>
</dbReference>
<gene>
    <name evidence="13" type="ORF">VaNZ11_012485</name>
</gene>
<dbReference type="Gene3D" id="3.30.890.10">
    <property type="entry name" value="Methyl-cpg-binding Protein 2, Chain A"/>
    <property type="match status" value="1"/>
</dbReference>
<dbReference type="PROSITE" id="PS51542">
    <property type="entry name" value="FYRN"/>
    <property type="match status" value="1"/>
</dbReference>
<feature type="compositionally biased region" description="Basic residues" evidence="10">
    <location>
        <begin position="2153"/>
        <end position="2168"/>
    </location>
</feature>
<feature type="compositionally biased region" description="Acidic residues" evidence="10">
    <location>
        <begin position="2129"/>
        <end position="2149"/>
    </location>
</feature>
<feature type="region of interest" description="Disordered" evidence="10">
    <location>
        <begin position="1951"/>
        <end position="1997"/>
    </location>
</feature>
<dbReference type="Pfam" id="PF01429">
    <property type="entry name" value="MBD"/>
    <property type="match status" value="1"/>
</dbReference>
<feature type="compositionally biased region" description="Low complexity" evidence="10">
    <location>
        <begin position="1458"/>
        <end position="1472"/>
    </location>
</feature>
<dbReference type="PROSITE" id="PS50016">
    <property type="entry name" value="ZF_PHD_2"/>
    <property type="match status" value="1"/>
</dbReference>
<keyword evidence="2" id="KW-0808">Transferase</keyword>
<feature type="region of interest" description="Disordered" evidence="10">
    <location>
        <begin position="2319"/>
        <end position="2374"/>
    </location>
</feature>
<feature type="compositionally biased region" description="Basic and acidic residues" evidence="10">
    <location>
        <begin position="36"/>
        <end position="45"/>
    </location>
</feature>
<feature type="region of interest" description="Disordered" evidence="10">
    <location>
        <begin position="302"/>
        <end position="329"/>
    </location>
</feature>
<feature type="compositionally biased region" description="Low complexity" evidence="10">
    <location>
        <begin position="1257"/>
        <end position="1285"/>
    </location>
</feature>
<feature type="compositionally biased region" description="Low complexity" evidence="10">
    <location>
        <begin position="206"/>
        <end position="219"/>
    </location>
</feature>
<feature type="compositionally biased region" description="Basic and acidic residues" evidence="10">
    <location>
        <begin position="2091"/>
        <end position="2112"/>
    </location>
</feature>
<evidence type="ECO:0008006" key="15">
    <source>
        <dbReference type="Google" id="ProtNLM"/>
    </source>
</evidence>
<feature type="region of interest" description="Disordered" evidence="10">
    <location>
        <begin position="635"/>
        <end position="711"/>
    </location>
</feature>
<evidence type="ECO:0000259" key="12">
    <source>
        <dbReference type="PROSITE" id="PS50982"/>
    </source>
</evidence>
<evidence type="ECO:0000256" key="3">
    <source>
        <dbReference type="ARBA" id="ARBA00022723"/>
    </source>
</evidence>
<feature type="domain" description="MBD" evidence="12">
    <location>
        <begin position="115"/>
        <end position="187"/>
    </location>
</feature>
<feature type="compositionally biased region" description="Basic and acidic residues" evidence="10">
    <location>
        <begin position="1517"/>
        <end position="1553"/>
    </location>
</feature>
<feature type="compositionally biased region" description="Acidic residues" evidence="10">
    <location>
        <begin position="2046"/>
        <end position="2057"/>
    </location>
</feature>
<accession>A0ABQ5SDZ3</accession>
<feature type="compositionally biased region" description="Basic and acidic residues" evidence="10">
    <location>
        <begin position="314"/>
        <end position="324"/>
    </location>
</feature>
<feature type="compositionally biased region" description="Basic and acidic residues" evidence="10">
    <location>
        <begin position="672"/>
        <end position="700"/>
    </location>
</feature>
<keyword evidence="6" id="KW-0805">Transcription regulation</keyword>
<evidence type="ECO:0000256" key="1">
    <source>
        <dbReference type="ARBA" id="ARBA00004123"/>
    </source>
</evidence>
<feature type="compositionally biased region" description="Basic and acidic residues" evidence="10">
    <location>
        <begin position="635"/>
        <end position="659"/>
    </location>
</feature>
<feature type="compositionally biased region" description="Polar residues" evidence="10">
    <location>
        <begin position="2114"/>
        <end position="2124"/>
    </location>
</feature>
<feature type="compositionally biased region" description="Basic and acidic residues" evidence="10">
    <location>
        <begin position="1"/>
        <end position="10"/>
    </location>
</feature>
<feature type="region of interest" description="Disordered" evidence="10">
    <location>
        <begin position="1255"/>
        <end position="1298"/>
    </location>
</feature>
<dbReference type="InterPro" id="IPR001739">
    <property type="entry name" value="Methyl_CpG_DNA-bd"/>
</dbReference>
<feature type="region of interest" description="Disordered" evidence="10">
    <location>
        <begin position="1114"/>
        <end position="1175"/>
    </location>
</feature>
<dbReference type="InterPro" id="IPR003888">
    <property type="entry name" value="FYrich_N"/>
</dbReference>
<comment type="caution">
    <text evidence="13">The sequence shown here is derived from an EMBL/GenBank/DDBJ whole genome shotgun (WGS) entry which is preliminary data.</text>
</comment>
<feature type="compositionally biased region" description="Low complexity" evidence="10">
    <location>
        <begin position="2362"/>
        <end position="2374"/>
    </location>
</feature>
<dbReference type="InterPro" id="IPR019786">
    <property type="entry name" value="Zinc_finger_PHD-type_CS"/>
</dbReference>
<keyword evidence="3" id="KW-0479">Metal-binding</keyword>
<feature type="region of interest" description="Disordered" evidence="10">
    <location>
        <begin position="1745"/>
        <end position="1768"/>
    </location>
</feature>
<feature type="compositionally biased region" description="Basic and acidic residues" evidence="10">
    <location>
        <begin position="1473"/>
        <end position="1485"/>
    </location>
</feature>
<dbReference type="InterPro" id="IPR003889">
    <property type="entry name" value="FYrich_C"/>
</dbReference>
<dbReference type="Gene3D" id="2.30.30.1150">
    <property type="match status" value="1"/>
</dbReference>
<feature type="compositionally biased region" description="Low complexity" evidence="10">
    <location>
        <begin position="182"/>
        <end position="191"/>
    </location>
</feature>
<feature type="domain" description="PHD-type" evidence="11">
    <location>
        <begin position="1181"/>
        <end position="1231"/>
    </location>
</feature>
<reference evidence="13 14" key="1">
    <citation type="journal article" date="2023" name="IScience">
        <title>Expanded male sex-determining region conserved during the evolution of homothallism in the green alga Volvox.</title>
        <authorList>
            <person name="Yamamoto K."/>
            <person name="Matsuzaki R."/>
            <person name="Mahakham W."/>
            <person name="Heman W."/>
            <person name="Sekimoto H."/>
            <person name="Kawachi M."/>
            <person name="Minakuchi Y."/>
            <person name="Toyoda A."/>
            <person name="Nozaki H."/>
        </authorList>
    </citation>
    <scope>NUCLEOTIDE SEQUENCE [LARGE SCALE GENOMIC DNA]</scope>
    <source>
        <strain evidence="13 14">NIES-4468</strain>
    </source>
</reference>
<evidence type="ECO:0000256" key="6">
    <source>
        <dbReference type="ARBA" id="ARBA00023015"/>
    </source>
</evidence>
<feature type="compositionally biased region" description="Basic and acidic residues" evidence="10">
    <location>
        <begin position="527"/>
        <end position="536"/>
    </location>
</feature>
<keyword evidence="7" id="KW-0804">Transcription</keyword>
<feature type="region of interest" description="Disordered" evidence="10">
    <location>
        <begin position="563"/>
        <end position="600"/>
    </location>
</feature>
<dbReference type="PROSITE" id="PS01359">
    <property type="entry name" value="ZF_PHD_1"/>
    <property type="match status" value="1"/>
</dbReference>
<evidence type="ECO:0000256" key="8">
    <source>
        <dbReference type="ARBA" id="ARBA00023242"/>
    </source>
</evidence>
<feature type="compositionally biased region" description="Acidic residues" evidence="10">
    <location>
        <begin position="1669"/>
        <end position="1679"/>
    </location>
</feature>
<dbReference type="SUPFAM" id="SSF54171">
    <property type="entry name" value="DNA-binding domain"/>
    <property type="match status" value="1"/>
</dbReference>
<evidence type="ECO:0000256" key="5">
    <source>
        <dbReference type="ARBA" id="ARBA00022833"/>
    </source>
</evidence>
<feature type="region of interest" description="Disordered" evidence="10">
    <location>
        <begin position="1447"/>
        <end position="1554"/>
    </location>
</feature>
<organism evidence="13 14">
    <name type="scientific">Volvox africanus</name>
    <dbReference type="NCBI Taxonomy" id="51714"/>
    <lineage>
        <taxon>Eukaryota</taxon>
        <taxon>Viridiplantae</taxon>
        <taxon>Chlorophyta</taxon>
        <taxon>core chlorophytes</taxon>
        <taxon>Chlorophyceae</taxon>
        <taxon>CS clade</taxon>
        <taxon>Chlamydomonadales</taxon>
        <taxon>Volvocaceae</taxon>
        <taxon>Volvox</taxon>
    </lineage>
</organism>
<feature type="compositionally biased region" description="Gly residues" evidence="10">
    <location>
        <begin position="1503"/>
        <end position="1515"/>
    </location>
</feature>
<dbReference type="InterPro" id="IPR019787">
    <property type="entry name" value="Znf_PHD-finger"/>
</dbReference>
<feature type="compositionally biased region" description="Basic and acidic residues" evidence="10">
    <location>
        <begin position="98"/>
        <end position="108"/>
    </location>
</feature>
<evidence type="ECO:0000259" key="11">
    <source>
        <dbReference type="PROSITE" id="PS50016"/>
    </source>
</evidence>
<feature type="region of interest" description="Disordered" evidence="10">
    <location>
        <begin position="170"/>
        <end position="233"/>
    </location>
</feature>
<dbReference type="PANTHER" id="PTHR47162">
    <property type="entry name" value="OS02G0192300 PROTEIN"/>
    <property type="match status" value="1"/>
</dbReference>
<dbReference type="InterPro" id="IPR011011">
    <property type="entry name" value="Znf_FYVE_PHD"/>
</dbReference>
<keyword evidence="5" id="KW-0862">Zinc</keyword>
<dbReference type="SMART" id="SM00249">
    <property type="entry name" value="PHD"/>
    <property type="match status" value="1"/>
</dbReference>
<dbReference type="PANTHER" id="PTHR47162:SF10">
    <property type="entry name" value="METHYL-CPG-BINDING DOMAIN-CONTAINING PROTEIN 9 ISOFORM X1"/>
    <property type="match status" value="1"/>
</dbReference>
<evidence type="ECO:0000256" key="7">
    <source>
        <dbReference type="ARBA" id="ARBA00023163"/>
    </source>
</evidence>
<keyword evidence="4 9" id="KW-0863">Zinc-finger</keyword>
<dbReference type="SUPFAM" id="SSF57903">
    <property type="entry name" value="FYVE/PHD zinc finger"/>
    <property type="match status" value="1"/>
</dbReference>
<feature type="region of interest" description="Disordered" evidence="10">
    <location>
        <begin position="1"/>
        <end position="108"/>
    </location>
</feature>
<keyword evidence="8" id="KW-0539">Nucleus</keyword>
<evidence type="ECO:0000313" key="13">
    <source>
        <dbReference type="EMBL" id="GLI68148.1"/>
    </source>
</evidence>
<evidence type="ECO:0000256" key="9">
    <source>
        <dbReference type="PROSITE-ProRule" id="PRU00146"/>
    </source>
</evidence>
<feature type="compositionally biased region" description="Polar residues" evidence="10">
    <location>
        <begin position="21"/>
        <end position="35"/>
    </location>
</feature>
<feature type="region of interest" description="Disordered" evidence="10">
    <location>
        <begin position="2016"/>
        <end position="2306"/>
    </location>
</feature>
<evidence type="ECO:0000256" key="4">
    <source>
        <dbReference type="ARBA" id="ARBA00022771"/>
    </source>
</evidence>
<dbReference type="InterPro" id="IPR016177">
    <property type="entry name" value="DNA-bd_dom_sf"/>
</dbReference>
<evidence type="ECO:0000256" key="2">
    <source>
        <dbReference type="ARBA" id="ARBA00022679"/>
    </source>
</evidence>
<feature type="region of interest" description="Disordered" evidence="10">
    <location>
        <begin position="1652"/>
        <end position="1680"/>
    </location>
</feature>
<dbReference type="PROSITE" id="PS50982">
    <property type="entry name" value="MBD"/>
    <property type="match status" value="1"/>
</dbReference>
<sequence>MVSEDFKMEDAADAAAVENPCSLSDETAASKQQPSKGDDERKGEEASSSDDEAMADASGDGIKGGATTASAQTPASAINGGAAADTAATAGGNSVRKASTERPTREDPAAAEKLRAYVASLGGTLPPGWMGVYRMRMGGNSAGQYDLCYRSPEGRMIRSRAEVLRILGVNPSGSAGAGGTGSASKKGSAGKPSKKVAETVEEHGKPAAGAEPAATPASPGVRSGSATGGSKWTLPLELPRQEALKAAKERAAELGLKPPFTTDKGVTVLDLGTFHKAPGFYDATHIWPLGYKAAWMPTHGPPAAEVAPKKKPKKNEVATSKEGESGIEGVAVGQTDAAPVAKAPPPPYRFVNEIRTGKSGTTGEGPSFAVLLEPNPDIAGEADGAAGSPAEPLLVHIATAADVAWSAISDLQVMAATLCKRAKPNGAGAQPTEMQRALAAMPTVGMVWGMDCFGLSDVRVLQLLEALPGVDSCEDYIFVQQRNSWELEATAIATKRAVVLSAAPNRRAAAAASKQRKRQQQLSIEAFVDRPPRSPKADIPSEPAAWDGLEDLATAAAAATSGGAGAAVGTGKKASAKSKPEGKASAQGVSGKGDKAGKMTREDLEIRGVLDRLVERVSLVMAEPDEKERQKLLKAMEKSDRAAARRREKTAEKAAERKASGGGGTTPSIGAPHKEKSNEKEKDKEKPPKPAKSRGKEKDAVGGGAKDAVGATEGGAEAGAAAALPLQLPGNQVDERTLPTAEVPAPPGLPLALSYPVGAVRAVEAAADVGTAPTAASLSTEEIQQLLSVYQFLWDHRKLLGIDGRVPSLADLLTVVSEPPARLPLPARRAADEVHLALVRLLLGEALDELLAHTAETSNLHRRDLSSAAPPITAATWPELARRYLAAAAAARYLATSEPRSSALASLQLPGQLQNLEPADWLHYLLAGLNFPHLLSRIALLPHASSRWAADALLAVDDARSRAAAERALQGIKSFDLQHLDGEGQVRRGRRLLHALLTLPEGGEQLGFYAPEFSEVLRAPRGLDLHMVAARLDAGLYQSTGNWLQAISTDVRTALALWRAALHSPKCKDIPGHEDARVELADEAERMLNELLANPDTKLALSAPTVPADVATAPKADTDIEMQNAGGSSGSKGAGKSSKPGKSRSSRARKQQSEDGGPAEEDEGNKDPSSLDDPTRLFNPRDGCRVCWLDEDMNRILLCDGCDGEYHCYCVEPPLLEVPEGSWFCPSCTARGLGLLKADDESEDLMDVDLVERRGTPRAATPTRVAAAAAAGGASVSPSDDSAPGRTPCSPAFQHGHSHSHLVSDLHDRAAARRPQSCSGHAAPDAAARVLPDADRHRCGVPLAEVGEAPLSIPPDVPEGPRVTLRANSRPGLQELAGLLRLCHLLGNYDYATGGPASGAASADSACTGWTPARRLALLSALCELAMDTNALRSALDDIVETRKKARVEANSIRSKARQIQASQEEQAAAKKAATEKENAAKVEGDPDGNTNAAAGTTVAASGKGGKGGKGGGAKGSAKDSKAKADKTDKGVEVANKDTKDAADDEGAKEVSKSRLKGRTDLSVLPEDELKRLVSLEVQVEGLAVRQEALGEDRHGSRYWWLGADHLNQQGPQGVVLVEQLPPGHAIAEQARASLTFSERQQALQVEEQARLAAEEKKAKGAGNASGEADGDDEQELDEWGLPKERPRPRIVPIGVDAIPGLSWVVFHTPGQLNALIEWLNPKGLREGPLRTALLRARDRIAAAQVSPAGGDKPKQPAAAKGEQQGQQYAVEAGNDGESGDALLMPLPQLLRPAVTVGTSGGRRGGATRQGSMTLPEVNGIEGAVATDSPEAVALRTELMALHRGLPSEAFSRFWGSAARQRQWCAFVEGAASPQQLCAALTVLEAMLVDEAFRPHWRLYCMPAQHPELCTTWAAAWYRLGGLQGAIRKQIIPQRELRHQAVVETATAAGGGKSCKAAPGKKEKAVTGKKEQHTVVAAQERYPPRRGGSAAPPLPDISNVRSREAAALLGIGASGKALKDTGGIKGQTGVSAGGGRGQKRRRNAAEDEADNSDDDNEENRASDRRRGKIAATMAAKDRIRQPSGGIKAKGRAKEQQEGEAAKEEGEFEKDTSSEESGCSSDTGASTSGSEDEEEEDNSEEDEQSEDEDEVARRKPKAKSSRALTHRLKKVENIPKTRRSSRLNKVESDDDVDSSSIDSEEERRALKARRSSRLNKVESEDEDDSNSSESKEGNAPAPKRSRQYAAAVQAAGRPKTRARAVTESDDIDSDRDEKGRVAPAKDAQGRTRGGIPALAKEAKGSKTAMGSRAAAILANRKRALADWSEESDDANEGKQSSGSEETSSSEDEPEPAPTMAVAKRGRAVATKAGPTAAATRRVCVGKQPALKLAALKAPPRRMARSEVEYDVEDFDDLNT</sequence>
<dbReference type="Proteomes" id="UP001165090">
    <property type="component" value="Unassembled WGS sequence"/>
</dbReference>
<proteinExistence type="predicted"/>
<evidence type="ECO:0000313" key="14">
    <source>
        <dbReference type="Proteomes" id="UP001165090"/>
    </source>
</evidence>
<name>A0ABQ5SDZ3_9CHLO</name>
<dbReference type="InterPro" id="IPR001965">
    <property type="entry name" value="Znf_PHD"/>
</dbReference>
<dbReference type="EMBL" id="BSDZ01000079">
    <property type="protein sequence ID" value="GLI68148.1"/>
    <property type="molecule type" value="Genomic_DNA"/>
</dbReference>
<feature type="compositionally biased region" description="Low complexity" evidence="10">
    <location>
        <begin position="55"/>
        <end position="94"/>
    </location>
</feature>
<dbReference type="Pfam" id="PF00628">
    <property type="entry name" value="PHD"/>
    <property type="match status" value="1"/>
</dbReference>
<dbReference type="InterPro" id="IPR028941">
    <property type="entry name" value="WHIM2_dom"/>
</dbReference>
<feature type="compositionally biased region" description="Basic residues" evidence="10">
    <location>
        <begin position="1139"/>
        <end position="1150"/>
    </location>
</feature>
<feature type="compositionally biased region" description="Basic and acidic residues" evidence="10">
    <location>
        <begin position="195"/>
        <end position="205"/>
    </location>
</feature>
<feature type="compositionally biased region" description="Low complexity" evidence="10">
    <location>
        <begin position="2332"/>
        <end position="2341"/>
    </location>
</feature>
<evidence type="ECO:0000256" key="10">
    <source>
        <dbReference type="SAM" id="MobiDB-lite"/>
    </source>
</evidence>
<feature type="region of interest" description="Disordered" evidence="10">
    <location>
        <begin position="510"/>
        <end position="543"/>
    </location>
</feature>
<feature type="compositionally biased region" description="Basic and acidic residues" evidence="10">
    <location>
        <begin position="1960"/>
        <end position="1973"/>
    </location>
</feature>
<comment type="subcellular location">
    <subcellularLocation>
        <location evidence="1">Nucleus</location>
    </subcellularLocation>
</comment>
<feature type="compositionally biased region" description="Low complexity" evidence="10">
    <location>
        <begin position="1493"/>
        <end position="1502"/>
    </location>
</feature>
<dbReference type="Pfam" id="PF15613">
    <property type="entry name" value="WSD"/>
    <property type="match status" value="1"/>
</dbReference>
<dbReference type="CDD" id="cd15519">
    <property type="entry name" value="PHD1_Lid2p_like"/>
    <property type="match status" value="1"/>
</dbReference>
<protein>
    <recommendedName>
        <fullName evidence="15">PHD-type domain-containing protein</fullName>
    </recommendedName>
</protein>
<keyword evidence="14" id="KW-1185">Reference proteome</keyword>
<feature type="compositionally biased region" description="Gly residues" evidence="10">
    <location>
        <begin position="2023"/>
        <end position="2036"/>
    </location>
</feature>